<dbReference type="Proteomes" id="UP000562352">
    <property type="component" value="Unassembled WGS sequence"/>
</dbReference>
<evidence type="ECO:0000256" key="2">
    <source>
        <dbReference type="ARBA" id="ARBA00023125"/>
    </source>
</evidence>
<dbReference type="RefSeq" id="WP_260407723.1">
    <property type="nucleotide sequence ID" value="NZ_BAAAWZ010000001.1"/>
</dbReference>
<organism evidence="5 6">
    <name type="scientific">Planomonospora venezuelensis</name>
    <dbReference type="NCBI Taxonomy" id="1999"/>
    <lineage>
        <taxon>Bacteria</taxon>
        <taxon>Bacillati</taxon>
        <taxon>Actinomycetota</taxon>
        <taxon>Actinomycetes</taxon>
        <taxon>Streptosporangiales</taxon>
        <taxon>Streptosporangiaceae</taxon>
        <taxon>Planomonospora</taxon>
    </lineage>
</organism>
<dbReference type="InterPro" id="IPR023187">
    <property type="entry name" value="Tscrpt_reg_MarR-type_CS"/>
</dbReference>
<dbReference type="GO" id="GO:0006950">
    <property type="term" value="P:response to stress"/>
    <property type="evidence" value="ECO:0007669"/>
    <property type="project" value="TreeGrafter"/>
</dbReference>
<evidence type="ECO:0000313" key="6">
    <source>
        <dbReference type="Proteomes" id="UP000562352"/>
    </source>
</evidence>
<reference evidence="5 6" key="1">
    <citation type="submission" date="2020-08" db="EMBL/GenBank/DDBJ databases">
        <title>Genomic Encyclopedia of Type Strains, Phase III (KMG-III): the genomes of soil and plant-associated and newly described type strains.</title>
        <authorList>
            <person name="Whitman W."/>
        </authorList>
    </citation>
    <scope>NUCLEOTIDE SEQUENCE [LARGE SCALE GENOMIC DNA]</scope>
    <source>
        <strain evidence="5 6">CECT 3303</strain>
    </source>
</reference>
<gene>
    <name evidence="5" type="ORF">FHS22_001425</name>
</gene>
<evidence type="ECO:0000259" key="4">
    <source>
        <dbReference type="PROSITE" id="PS50995"/>
    </source>
</evidence>
<dbReference type="SMART" id="SM00347">
    <property type="entry name" value="HTH_MARR"/>
    <property type="match status" value="1"/>
</dbReference>
<dbReference type="Gene3D" id="1.10.10.10">
    <property type="entry name" value="Winged helix-like DNA-binding domain superfamily/Winged helix DNA-binding domain"/>
    <property type="match status" value="1"/>
</dbReference>
<dbReference type="PROSITE" id="PS50995">
    <property type="entry name" value="HTH_MARR_2"/>
    <property type="match status" value="1"/>
</dbReference>
<dbReference type="AlphaFoldDB" id="A0A841D3V2"/>
<dbReference type="Pfam" id="PF12802">
    <property type="entry name" value="MarR_2"/>
    <property type="match status" value="1"/>
</dbReference>
<dbReference type="GO" id="GO:0003677">
    <property type="term" value="F:DNA binding"/>
    <property type="evidence" value="ECO:0007669"/>
    <property type="project" value="UniProtKB-KW"/>
</dbReference>
<dbReference type="InterPro" id="IPR039422">
    <property type="entry name" value="MarR/SlyA-like"/>
</dbReference>
<dbReference type="EMBL" id="JACHJJ010000003">
    <property type="protein sequence ID" value="MBB5962166.1"/>
    <property type="molecule type" value="Genomic_DNA"/>
</dbReference>
<sequence length="162" mass="17928">MMGTAKKDPDLGMLTGQLMRAIQEELFQTLAGQGHPHVRPRHGSILAFLHPEGVRATDLSARSGQHKQIVGTIVDELVGLGYVRREPDPRDRRAKLVVPTEHGMDEIAKARAILAAIEHRHRQALGSDAYTAFKDTFQRVVEHQRAWRDTCDDPPGTDPSGA</sequence>
<feature type="domain" description="HTH marR-type" evidence="4">
    <location>
        <begin position="8"/>
        <end position="142"/>
    </location>
</feature>
<keyword evidence="2 5" id="KW-0238">DNA-binding</keyword>
<dbReference type="PROSITE" id="PS01117">
    <property type="entry name" value="HTH_MARR_1"/>
    <property type="match status" value="1"/>
</dbReference>
<accession>A0A841D3V2</accession>
<dbReference type="PANTHER" id="PTHR33164:SF99">
    <property type="entry name" value="MARR FAMILY REGULATORY PROTEIN"/>
    <property type="match status" value="1"/>
</dbReference>
<evidence type="ECO:0000256" key="3">
    <source>
        <dbReference type="ARBA" id="ARBA00023163"/>
    </source>
</evidence>
<evidence type="ECO:0000256" key="1">
    <source>
        <dbReference type="ARBA" id="ARBA00023015"/>
    </source>
</evidence>
<proteinExistence type="predicted"/>
<dbReference type="GO" id="GO:0003700">
    <property type="term" value="F:DNA-binding transcription factor activity"/>
    <property type="evidence" value="ECO:0007669"/>
    <property type="project" value="InterPro"/>
</dbReference>
<keyword evidence="6" id="KW-1185">Reference proteome</keyword>
<dbReference type="InterPro" id="IPR036388">
    <property type="entry name" value="WH-like_DNA-bd_sf"/>
</dbReference>
<dbReference type="PANTHER" id="PTHR33164">
    <property type="entry name" value="TRANSCRIPTIONAL REGULATOR, MARR FAMILY"/>
    <property type="match status" value="1"/>
</dbReference>
<dbReference type="SUPFAM" id="SSF46785">
    <property type="entry name" value="Winged helix' DNA-binding domain"/>
    <property type="match status" value="1"/>
</dbReference>
<name>A0A841D3V2_PLAVE</name>
<dbReference type="InterPro" id="IPR000835">
    <property type="entry name" value="HTH_MarR-typ"/>
</dbReference>
<dbReference type="InterPro" id="IPR036390">
    <property type="entry name" value="WH_DNA-bd_sf"/>
</dbReference>
<evidence type="ECO:0000313" key="5">
    <source>
        <dbReference type="EMBL" id="MBB5962166.1"/>
    </source>
</evidence>
<comment type="caution">
    <text evidence="5">The sequence shown here is derived from an EMBL/GenBank/DDBJ whole genome shotgun (WGS) entry which is preliminary data.</text>
</comment>
<keyword evidence="3" id="KW-0804">Transcription</keyword>
<keyword evidence="1" id="KW-0805">Transcription regulation</keyword>
<protein>
    <submittedName>
        <fullName evidence="5">DNA-binding MarR family transcriptional regulator</fullName>
    </submittedName>
</protein>